<reference evidence="2 3" key="1">
    <citation type="submission" date="2019-11" db="EMBL/GenBank/DDBJ databases">
        <title>Genome of Strain BIT-d1.</title>
        <authorList>
            <person name="Yang Y."/>
        </authorList>
    </citation>
    <scope>NUCLEOTIDE SEQUENCE [LARGE SCALE GENOMIC DNA]</scope>
    <source>
        <strain evidence="2 3">BIT-d1</strain>
    </source>
</reference>
<sequence>MIVRIGKSKDILNVLRYNQNKVKACEASILYLHKVAYPLYKVEDLSVYFQRYFQAYLLKNISTQRPVRHISLNPHPKDKLSDKELLLIAKTYMAKVNLKNQPYIVYKHFDLKRIHIHIATIAVNLWGKKIEKLYDYSHAHNACREITKEFGLTGYQKKDKGYKRFLLDIVNHAEFSVYDQINSVVCTLPKHYLFTSFKKYNALLSLFNVQAIKSKRKDHVFYVALDKNKNKASNIFSCHRFDLVVDEDFLKSHYNKSTQLRVDKTSELSELKKMIQAYFKQSKSFSEFKKLLKNQGINIVELSNKLKKDFVFISHELKVVFNFKKLSQKLNSKDNSYFNTLRKKIENPIKNLVLQRYNQSQKEYKDLQSHESFNFLEDFMLESNQSSFVCFFNYLLSGPSFDMQEKQFEDSIKKKKKKSKSKYLV</sequence>
<evidence type="ECO:0000313" key="3">
    <source>
        <dbReference type="Proteomes" id="UP000438760"/>
    </source>
</evidence>
<comment type="caution">
    <text evidence="2">The sequence shown here is derived from an EMBL/GenBank/DDBJ whole genome shotgun (WGS) entry which is preliminary data.</text>
</comment>
<evidence type="ECO:0000313" key="2">
    <source>
        <dbReference type="EMBL" id="MTG98546.1"/>
    </source>
</evidence>
<keyword evidence="3" id="KW-1185">Reference proteome</keyword>
<dbReference type="RefSeq" id="WP_155092569.1">
    <property type="nucleotide sequence ID" value="NZ_WMJX01000022.1"/>
</dbReference>
<dbReference type="EMBL" id="WMJX01000022">
    <property type="protein sequence ID" value="MTG98546.1"/>
    <property type="molecule type" value="Genomic_DNA"/>
</dbReference>
<accession>A0A6I3LM11</accession>
<organism evidence="2 3">
    <name type="scientific">Myroides albus</name>
    <dbReference type="NCBI Taxonomy" id="2562892"/>
    <lineage>
        <taxon>Bacteria</taxon>
        <taxon>Pseudomonadati</taxon>
        <taxon>Bacteroidota</taxon>
        <taxon>Flavobacteriia</taxon>
        <taxon>Flavobacteriales</taxon>
        <taxon>Flavobacteriaceae</taxon>
        <taxon>Myroides</taxon>
    </lineage>
</organism>
<proteinExistence type="predicted"/>
<name>A0A6I3LM11_9FLAO</name>
<dbReference type="Pfam" id="PF03432">
    <property type="entry name" value="Relaxase"/>
    <property type="match status" value="1"/>
</dbReference>
<protein>
    <submittedName>
        <fullName evidence="2">Relaxase/mobilization nuclease domain-containing protein</fullName>
    </submittedName>
</protein>
<gene>
    <name evidence="2" type="ORF">GJV76_10485</name>
</gene>
<dbReference type="AlphaFoldDB" id="A0A6I3LM11"/>
<dbReference type="OrthoDB" id="915634at2"/>
<evidence type="ECO:0000259" key="1">
    <source>
        <dbReference type="Pfam" id="PF03432"/>
    </source>
</evidence>
<dbReference type="InterPro" id="IPR005094">
    <property type="entry name" value="Endonuclease_MobA/VirD2"/>
</dbReference>
<feature type="domain" description="MobA/VirD2-like nuclease" evidence="1">
    <location>
        <begin position="52"/>
        <end position="152"/>
    </location>
</feature>
<dbReference type="Proteomes" id="UP000438760">
    <property type="component" value="Unassembled WGS sequence"/>
</dbReference>